<keyword evidence="1" id="KW-0238">DNA-binding</keyword>
<protein>
    <submittedName>
        <fullName evidence="1">DNA-binding protein</fullName>
    </submittedName>
</protein>
<evidence type="ECO:0000313" key="1">
    <source>
        <dbReference type="EMBL" id="RGS49201.1"/>
    </source>
</evidence>
<dbReference type="AlphaFoldDB" id="A0A412JA12"/>
<proteinExistence type="predicted"/>
<gene>
    <name evidence="1" type="ORF">DWX92_01570</name>
</gene>
<dbReference type="Proteomes" id="UP000285274">
    <property type="component" value="Unassembled WGS sequence"/>
</dbReference>
<dbReference type="EMBL" id="QRVM01000003">
    <property type="protein sequence ID" value="RGS49201.1"/>
    <property type="molecule type" value="Genomic_DNA"/>
</dbReference>
<sequence length="67" mass="7708">MKETIFMTAQEVADLLGVSKGLAYRIIKDMNKQLQNEGYITISGKINRTYFNERIYEGRDYGGLQRG</sequence>
<dbReference type="RefSeq" id="WP_118318946.1">
    <property type="nucleotide sequence ID" value="NZ_QRVM01000003.1"/>
</dbReference>
<comment type="caution">
    <text evidence="1">The sequence shown here is derived from an EMBL/GenBank/DDBJ whole genome shotgun (WGS) entry which is preliminary data.</text>
</comment>
<dbReference type="GO" id="GO:0003677">
    <property type="term" value="F:DNA binding"/>
    <property type="evidence" value="ECO:0007669"/>
    <property type="project" value="UniProtKB-KW"/>
</dbReference>
<name>A0A412JA12_9FIRM</name>
<reference evidence="1 2" key="1">
    <citation type="submission" date="2018-08" db="EMBL/GenBank/DDBJ databases">
        <title>A genome reference for cultivated species of the human gut microbiota.</title>
        <authorList>
            <person name="Zou Y."/>
            <person name="Xue W."/>
            <person name="Luo G."/>
        </authorList>
    </citation>
    <scope>NUCLEOTIDE SEQUENCE [LARGE SCALE GENOMIC DNA]</scope>
    <source>
        <strain evidence="1 2">AF22-10AC</strain>
    </source>
</reference>
<accession>A0A412JA12</accession>
<evidence type="ECO:0000313" key="2">
    <source>
        <dbReference type="Proteomes" id="UP000285274"/>
    </source>
</evidence>
<organism evidence="1 2">
    <name type="scientific">Holdemanella biformis</name>
    <dbReference type="NCBI Taxonomy" id="1735"/>
    <lineage>
        <taxon>Bacteria</taxon>
        <taxon>Bacillati</taxon>
        <taxon>Bacillota</taxon>
        <taxon>Erysipelotrichia</taxon>
        <taxon>Erysipelotrichales</taxon>
        <taxon>Erysipelotrichaceae</taxon>
        <taxon>Holdemanella</taxon>
    </lineage>
</organism>